<keyword evidence="3" id="KW-1185">Reference proteome</keyword>
<comment type="caution">
    <text evidence="2">The sequence shown here is derived from an EMBL/GenBank/DDBJ whole genome shotgun (WGS) entry which is preliminary data.</text>
</comment>
<organism evidence="2 3">
    <name type="scientific">Hymenobacter negativus</name>
    <dbReference type="NCBI Taxonomy" id="2795026"/>
    <lineage>
        <taxon>Bacteria</taxon>
        <taxon>Pseudomonadati</taxon>
        <taxon>Bacteroidota</taxon>
        <taxon>Cytophagia</taxon>
        <taxon>Cytophagales</taxon>
        <taxon>Hymenobacteraceae</taxon>
        <taxon>Hymenobacter</taxon>
    </lineage>
</organism>
<dbReference type="Pfam" id="PF20283">
    <property type="entry name" value="CTD7"/>
    <property type="match status" value="1"/>
</dbReference>
<sequence length="410" mass="47444">MAKKGQHSAAPQMLGYMYQAHFALYTLLQETDEEATVIIEGLDDIELKNTQGKKLQQLKSHIKKGAKLTDKSSDLWKTLRIWSTALKQKKWKPATTKLTLITTATAATGSIASLLRNDDKRDPDKALEKLLEVAANIKNEELGDALAAFNGLTTRQKNQLVRAIVLVDRAPAIDKLEQHIIDMLKLGRLTDKVQFISQSLLGWWEGKVVKQLLLNSEKSVEPHVAYAIKWIDVNNMLYEISSQYQRDNLPTQFRSEEPSEEFYDAQKGRMFVRQLQCLDVDPNQVRISIRKLYRAFNQRTIWAKEDLLVDGELLNYDRTLQEKWDEYRTKLKRKKRFFEKMHKESKCAEFGRDVLDWAEESNFPIRDTILAKDDYVTHGSYHLLADKKLPEVHWHPNFLNNLSESNEPSA</sequence>
<dbReference type="EMBL" id="JAGETZ010000001">
    <property type="protein sequence ID" value="MBO2007590.1"/>
    <property type="molecule type" value="Genomic_DNA"/>
</dbReference>
<proteinExistence type="predicted"/>
<accession>A0ABS3Q8L9</accession>
<dbReference type="Proteomes" id="UP000664369">
    <property type="component" value="Unassembled WGS sequence"/>
</dbReference>
<dbReference type="RefSeq" id="WP_208173129.1">
    <property type="nucleotide sequence ID" value="NZ_JAGETZ010000001.1"/>
</dbReference>
<protein>
    <recommendedName>
        <fullName evidence="1">ABC-three component systems C-terminal domain-containing protein</fullName>
    </recommendedName>
</protein>
<feature type="domain" description="ABC-three component systems C-terminal" evidence="1">
    <location>
        <begin position="271"/>
        <end position="401"/>
    </location>
</feature>
<reference evidence="2 3" key="1">
    <citation type="submission" date="2021-03" db="EMBL/GenBank/DDBJ databases">
        <authorList>
            <person name="Kim M.K."/>
        </authorList>
    </citation>
    <scope>NUCLEOTIDE SEQUENCE [LARGE SCALE GENOMIC DNA]</scope>
    <source>
        <strain evidence="2 3">BT442</strain>
    </source>
</reference>
<gene>
    <name evidence="2" type="ORF">J4E00_00910</name>
</gene>
<evidence type="ECO:0000313" key="3">
    <source>
        <dbReference type="Proteomes" id="UP000664369"/>
    </source>
</evidence>
<dbReference type="InterPro" id="IPR046913">
    <property type="entry name" value="ABC-3C_CTD7"/>
</dbReference>
<name>A0ABS3Q8L9_9BACT</name>
<evidence type="ECO:0000313" key="2">
    <source>
        <dbReference type="EMBL" id="MBO2007590.1"/>
    </source>
</evidence>
<evidence type="ECO:0000259" key="1">
    <source>
        <dbReference type="Pfam" id="PF20283"/>
    </source>
</evidence>